<accession>Q01RX0</accession>
<dbReference type="AlphaFoldDB" id="Q01RX0"/>
<feature type="region of interest" description="Disordered" evidence="1">
    <location>
        <begin position="121"/>
        <end position="150"/>
    </location>
</feature>
<dbReference type="eggNOG" id="COG2823">
    <property type="taxonomic scope" value="Bacteria"/>
</dbReference>
<dbReference type="InParanoid" id="Q01RX0"/>
<dbReference type="Gene3D" id="2.40.128.260">
    <property type="entry name" value="Type IV secretion system, VirB10/TraB/TrbI"/>
    <property type="match status" value="1"/>
</dbReference>
<dbReference type="STRING" id="234267.Acid_6678"/>
<feature type="compositionally biased region" description="Pro residues" evidence="1">
    <location>
        <begin position="126"/>
        <end position="150"/>
    </location>
</feature>
<dbReference type="HOGENOM" id="CLU_847043_0_0_0"/>
<dbReference type="KEGG" id="sus:Acid_6678"/>
<evidence type="ECO:0000256" key="1">
    <source>
        <dbReference type="SAM" id="MobiDB-lite"/>
    </source>
</evidence>
<name>Q01RX0_SOLUE</name>
<gene>
    <name evidence="2" type="ordered locus">Acid_6678</name>
</gene>
<evidence type="ECO:0000313" key="2">
    <source>
        <dbReference type="EMBL" id="ABJ87600.1"/>
    </source>
</evidence>
<reference evidence="2" key="1">
    <citation type="submission" date="2006-10" db="EMBL/GenBank/DDBJ databases">
        <title>Complete sequence of Solibacter usitatus Ellin6076.</title>
        <authorList>
            <consortium name="US DOE Joint Genome Institute"/>
            <person name="Copeland A."/>
            <person name="Lucas S."/>
            <person name="Lapidus A."/>
            <person name="Barry K."/>
            <person name="Detter J.C."/>
            <person name="Glavina del Rio T."/>
            <person name="Hammon N."/>
            <person name="Israni S."/>
            <person name="Dalin E."/>
            <person name="Tice H."/>
            <person name="Pitluck S."/>
            <person name="Thompson L.S."/>
            <person name="Brettin T."/>
            <person name="Bruce D."/>
            <person name="Han C."/>
            <person name="Tapia R."/>
            <person name="Gilna P."/>
            <person name="Schmutz J."/>
            <person name="Larimer F."/>
            <person name="Land M."/>
            <person name="Hauser L."/>
            <person name="Kyrpides N."/>
            <person name="Mikhailova N."/>
            <person name="Janssen P.H."/>
            <person name="Kuske C.R."/>
            <person name="Richardson P."/>
        </authorList>
    </citation>
    <scope>NUCLEOTIDE SEQUENCE</scope>
    <source>
        <strain evidence="2">Ellin6076</strain>
    </source>
</reference>
<dbReference type="OrthoDB" id="129825at2"/>
<sequence>MKPLHIALLIGAGAVGGAVIMKVSQRPPAQLTARVETTPQTPPATAPPPATPAVEPPAASASGEPVHPSPFVAKKEVREAPKPGRVHRVAPQAPQVRPPVVAQNRPAEAIPNTVVVAPQPAETAPAPQPVPPARTEPENVTPPPPVEAAPPEPHRVTLNAGTLIPVRLVDGLSSERNLPGDTFTATLDKELVVDGFVIAERGARVEGRVVASDRGGRVRGVSSLQVQIVRLRLSDGQTIGLQTETFERRADPTHNQDAAKVGGGAALGAIIGAIAGGGKGAAIGAGVGGAAGTADVLATRGKPATLPSETRLTFRLRAAVTVTEKGRA</sequence>
<dbReference type="InterPro" id="IPR042217">
    <property type="entry name" value="T4SS_VirB10/TrbI"/>
</dbReference>
<dbReference type="EMBL" id="CP000473">
    <property type="protein sequence ID" value="ABJ87600.1"/>
    <property type="molecule type" value="Genomic_DNA"/>
</dbReference>
<protein>
    <submittedName>
        <fullName evidence="2">Uncharacterized protein</fullName>
    </submittedName>
</protein>
<feature type="region of interest" description="Disordered" evidence="1">
    <location>
        <begin position="34"/>
        <end position="69"/>
    </location>
</feature>
<feature type="compositionally biased region" description="Pro residues" evidence="1">
    <location>
        <begin position="40"/>
        <end position="55"/>
    </location>
</feature>
<proteinExistence type="predicted"/>
<organism evidence="2">
    <name type="scientific">Solibacter usitatus (strain Ellin6076)</name>
    <dbReference type="NCBI Taxonomy" id="234267"/>
    <lineage>
        <taxon>Bacteria</taxon>
        <taxon>Pseudomonadati</taxon>
        <taxon>Acidobacteriota</taxon>
        <taxon>Terriglobia</taxon>
        <taxon>Bryobacterales</taxon>
        <taxon>Solibacteraceae</taxon>
        <taxon>Candidatus Solibacter</taxon>
    </lineage>
</organism>